<evidence type="ECO:0000313" key="3">
    <source>
        <dbReference type="Proteomes" id="UP000628669"/>
    </source>
</evidence>
<sequence>MPNYRQLLETASSYLPTSWLGWAATIGTTLFATVGVPIIHDLYQRYKSYVLPADRSASFLREGGIHGLTNNSDINIEQHFDTFRQINDLRNQRQDTVRANLSPLGRLLSRYLREGHSDIDALIARNLAIIAPGRDHVTSEEFELALQQAIMGGTRTRGSLTYFARKIGEPIYNLIG</sequence>
<gene>
    <name evidence="2" type="ORF">JHL15_16360</name>
</gene>
<accession>A0ABS1FY42</accession>
<reference evidence="3" key="1">
    <citation type="submission" date="2021-01" db="EMBL/GenBank/DDBJ databases">
        <title>Genome public.</title>
        <authorList>
            <person name="Liu C."/>
            <person name="Sun Q."/>
        </authorList>
    </citation>
    <scope>NUCLEOTIDE SEQUENCE [LARGE SCALE GENOMIC DNA]</scope>
    <source>
        <strain evidence="3">YIM B02567</strain>
    </source>
</reference>
<proteinExistence type="predicted"/>
<dbReference type="RefSeq" id="WP_200247455.1">
    <property type="nucleotide sequence ID" value="NZ_JAENHK010000010.1"/>
</dbReference>
<evidence type="ECO:0000313" key="2">
    <source>
        <dbReference type="EMBL" id="MBK1897339.1"/>
    </source>
</evidence>
<keyword evidence="1" id="KW-0812">Transmembrane</keyword>
<keyword evidence="3" id="KW-1185">Reference proteome</keyword>
<organism evidence="2 3">
    <name type="scientific">Chryseobacterium paridis</name>
    <dbReference type="NCBI Taxonomy" id="2800328"/>
    <lineage>
        <taxon>Bacteria</taxon>
        <taxon>Pseudomonadati</taxon>
        <taxon>Bacteroidota</taxon>
        <taxon>Flavobacteriia</taxon>
        <taxon>Flavobacteriales</taxon>
        <taxon>Weeksellaceae</taxon>
        <taxon>Chryseobacterium group</taxon>
        <taxon>Chryseobacterium</taxon>
    </lineage>
</organism>
<comment type="caution">
    <text evidence="2">The sequence shown here is derived from an EMBL/GenBank/DDBJ whole genome shotgun (WGS) entry which is preliminary data.</text>
</comment>
<name>A0ABS1FY42_9FLAO</name>
<evidence type="ECO:0000256" key="1">
    <source>
        <dbReference type="SAM" id="Phobius"/>
    </source>
</evidence>
<feature type="transmembrane region" description="Helical" evidence="1">
    <location>
        <begin position="20"/>
        <end position="39"/>
    </location>
</feature>
<keyword evidence="1" id="KW-1133">Transmembrane helix</keyword>
<dbReference type="EMBL" id="JAENHK010000010">
    <property type="protein sequence ID" value="MBK1897339.1"/>
    <property type="molecule type" value="Genomic_DNA"/>
</dbReference>
<dbReference type="Proteomes" id="UP000628669">
    <property type="component" value="Unassembled WGS sequence"/>
</dbReference>
<keyword evidence="1" id="KW-0472">Membrane</keyword>
<protein>
    <submittedName>
        <fullName evidence="2">Uncharacterized protein</fullName>
    </submittedName>
</protein>